<accession>A0A428K9A7</accession>
<evidence type="ECO:0000313" key="2">
    <source>
        <dbReference type="Proteomes" id="UP000270291"/>
    </source>
</evidence>
<dbReference type="OrthoDB" id="1242093at2"/>
<comment type="caution">
    <text evidence="1">The sequence shown here is derived from an EMBL/GenBank/DDBJ whole genome shotgun (WGS) entry which is preliminary data.</text>
</comment>
<evidence type="ECO:0000313" key="1">
    <source>
        <dbReference type="EMBL" id="RSK42967.1"/>
    </source>
</evidence>
<keyword evidence="2" id="KW-1185">Reference proteome</keyword>
<organism evidence="1 2">
    <name type="scientific">Hymenobacter perfusus</name>
    <dbReference type="NCBI Taxonomy" id="1236770"/>
    <lineage>
        <taxon>Bacteria</taxon>
        <taxon>Pseudomonadati</taxon>
        <taxon>Bacteroidota</taxon>
        <taxon>Cytophagia</taxon>
        <taxon>Cytophagales</taxon>
        <taxon>Hymenobacteraceae</taxon>
        <taxon>Hymenobacter</taxon>
    </lineage>
</organism>
<dbReference type="RefSeq" id="WP_125438987.1">
    <property type="nucleotide sequence ID" value="NZ_RWIU01000004.1"/>
</dbReference>
<proteinExistence type="predicted"/>
<dbReference type="Proteomes" id="UP000270291">
    <property type="component" value="Unassembled WGS sequence"/>
</dbReference>
<dbReference type="EMBL" id="RWIU01000004">
    <property type="protein sequence ID" value="RSK42967.1"/>
    <property type="molecule type" value="Genomic_DNA"/>
</dbReference>
<gene>
    <name evidence="1" type="ORF">EI293_14335</name>
</gene>
<sequence>MLDKTPIAEYPSTQAALWQRSLDLQTALTRDAALLASRGITAARIQQFIDDTAEFGEMDPDTVVQQEGATVTAEKEAVRTALETAMQEALGIIGAQDPPRTARYKRFGASNVENLSDAKLHLAATMLVKQGRKYLAEYAGVGLTEAMLAAIESQNADFVESLTDRKEAESTRTGATRARILFANGLYQQLVRLCAAGEAYWKLTDATKAAEYVVDAGPRLQPLPTPSGPS</sequence>
<reference evidence="1 2" key="1">
    <citation type="submission" date="2018-12" db="EMBL/GenBank/DDBJ databases">
        <authorList>
            <person name="Feng G."/>
            <person name="Zhu H."/>
        </authorList>
    </citation>
    <scope>NUCLEOTIDE SEQUENCE [LARGE SCALE GENOMIC DNA]</scope>
    <source>
        <strain evidence="1 2">LMG 26000</strain>
    </source>
</reference>
<dbReference type="AlphaFoldDB" id="A0A428K9A7"/>
<name>A0A428K9A7_9BACT</name>
<protein>
    <submittedName>
        <fullName evidence="1">Uncharacterized protein</fullName>
    </submittedName>
</protein>